<dbReference type="OrthoDB" id="472266at2"/>
<protein>
    <submittedName>
        <fullName evidence="1">Uncharacterized protein</fullName>
    </submittedName>
</protein>
<evidence type="ECO:0000313" key="1">
    <source>
        <dbReference type="EMBL" id="ABG51864.1"/>
    </source>
</evidence>
<dbReference type="AlphaFoldDB" id="Q111G0"/>
<accession>Q111G0</accession>
<gene>
    <name evidence="1" type="ordered locus">Tery_2672</name>
</gene>
<name>Q111G0_TRIEI</name>
<proteinExistence type="predicted"/>
<dbReference type="KEGG" id="ter:Tery_2672"/>
<organism evidence="1">
    <name type="scientific">Trichodesmium erythraeum (strain IMS101)</name>
    <dbReference type="NCBI Taxonomy" id="203124"/>
    <lineage>
        <taxon>Bacteria</taxon>
        <taxon>Bacillati</taxon>
        <taxon>Cyanobacteriota</taxon>
        <taxon>Cyanophyceae</taxon>
        <taxon>Oscillatoriophycideae</taxon>
        <taxon>Oscillatoriales</taxon>
        <taxon>Microcoleaceae</taxon>
        <taxon>Trichodesmium</taxon>
    </lineage>
</organism>
<reference evidence="1" key="1">
    <citation type="submission" date="2006-06" db="EMBL/GenBank/DDBJ databases">
        <title>Complete sequence of Trichodesmium erythraeum IMS101.</title>
        <authorList>
            <consortium name="US DOE Joint Genome Institute"/>
            <person name="Copeland A."/>
            <person name="Lucas S."/>
            <person name="Lapidus A."/>
            <person name="Barry K."/>
            <person name="Detter J.C."/>
            <person name="Glavina del Rio T."/>
            <person name="Hammon N."/>
            <person name="Israni S."/>
            <person name="Dalin E."/>
            <person name="Tice H."/>
            <person name="Pitluck S."/>
            <person name="Kiss H."/>
            <person name="Munk A.C."/>
            <person name="Brettin T."/>
            <person name="Bruce D."/>
            <person name="Han C."/>
            <person name="Tapia R."/>
            <person name="Gilna P."/>
            <person name="Schmutz J."/>
            <person name="Larimer F."/>
            <person name="Land M."/>
            <person name="Hauser L."/>
            <person name="Kyrpides N."/>
            <person name="Kim E."/>
            <person name="Richardson P."/>
        </authorList>
    </citation>
    <scope>NUCLEOTIDE SEQUENCE [LARGE SCALE GENOMIC DNA]</scope>
    <source>
        <strain evidence="1">IMS101</strain>
    </source>
</reference>
<sequence>MGVDGLVWTNADQNPIEIKPESVIRVDEREGIPREMRNIINSRYVVSKMEFEPERQIWIITATLKSRKE</sequence>
<dbReference type="HOGENOM" id="CLU_204051_0_0_3"/>
<dbReference type="EMBL" id="CP000393">
    <property type="protein sequence ID" value="ABG51864.1"/>
    <property type="molecule type" value="Genomic_DNA"/>
</dbReference>